<feature type="active site" evidence="6">
    <location>
        <position position="81"/>
    </location>
</feature>
<feature type="coiled-coil region" evidence="7">
    <location>
        <begin position="165"/>
        <end position="192"/>
    </location>
</feature>
<comment type="similarity">
    <text evidence="6">Belongs to the class I-like SAM-binding methyltransferase superfamily. C5-methyltransferase family.</text>
</comment>
<dbReference type="PANTHER" id="PTHR10629">
    <property type="entry name" value="CYTOSINE-SPECIFIC METHYLTRANSFERASE"/>
    <property type="match status" value="1"/>
</dbReference>
<dbReference type="EC" id="2.1.1.37" evidence="1"/>
<protein>
    <recommendedName>
        <fullName evidence="1">DNA (cytosine-5-)-methyltransferase</fullName>
        <ecNumber evidence="1">2.1.1.37</ecNumber>
    </recommendedName>
</protein>
<evidence type="ECO:0000313" key="10">
    <source>
        <dbReference type="EMBL" id="AGL90867.1"/>
    </source>
</evidence>
<dbReference type="Pfam" id="PF00145">
    <property type="entry name" value="DNA_methylase"/>
    <property type="match status" value="2"/>
</dbReference>
<dbReference type="Gene3D" id="3.40.50.150">
    <property type="entry name" value="Vaccinia Virus protein VP39"/>
    <property type="match status" value="1"/>
</dbReference>
<dbReference type="EMBL" id="CP002548">
    <property type="protein sequence ID" value="AGL90550.1"/>
    <property type="molecule type" value="Genomic_DNA"/>
</dbReference>
<dbReference type="InterPro" id="IPR050390">
    <property type="entry name" value="C5-Methyltransferase"/>
</dbReference>
<reference evidence="8 11" key="1">
    <citation type="journal article" date="2013" name="BMC Genomics">
        <title>Comparison of the complete genome sequence of two closely related isolates of 'Candidatus Phytoplasma australiense' reveals genome plasticity.</title>
        <authorList>
            <person name="Andersen M.T."/>
            <person name="Liefting L.W."/>
            <person name="Havukkala I."/>
            <person name="Beever R.E."/>
        </authorList>
    </citation>
    <scope>NUCLEOTIDE SEQUENCE [LARGE SCALE GENOMIC DNA]</scope>
    <source>
        <strain evidence="8 11">NZSb11</strain>
    </source>
</reference>
<dbReference type="PROSITE" id="PS51679">
    <property type="entry name" value="SAM_MT_C5"/>
    <property type="match status" value="1"/>
</dbReference>
<organism evidence="8 11">
    <name type="scientific">Strawberry lethal yellows phytoplasma (CPA) str. NZSb11</name>
    <dbReference type="NCBI Taxonomy" id="980422"/>
    <lineage>
        <taxon>Bacteria</taxon>
        <taxon>Bacillati</taxon>
        <taxon>Mycoplasmatota</taxon>
        <taxon>Mollicutes</taxon>
        <taxon>Acholeplasmatales</taxon>
        <taxon>Acholeplasmataceae</taxon>
        <taxon>Candidatus Phytoplasma</taxon>
        <taxon>16SrXII (Stolbur group)</taxon>
    </lineage>
</organism>
<evidence type="ECO:0000313" key="11">
    <source>
        <dbReference type="Proteomes" id="UP000013941"/>
    </source>
</evidence>
<gene>
    <name evidence="8" type="primary">xorIIM</name>
    <name evidence="8" type="ORF">SLY_0634</name>
    <name evidence="9" type="ORF">SLY_0687</name>
    <name evidence="10" type="ORF">SLY_0953</name>
</gene>
<dbReference type="KEGG" id="nzs:SLY_0634"/>
<dbReference type="EMBL" id="CP002548">
    <property type="protein sequence ID" value="AGL90867.1"/>
    <property type="molecule type" value="Genomic_DNA"/>
</dbReference>
<keyword evidence="2 6" id="KW-0489">Methyltransferase</keyword>
<evidence type="ECO:0000256" key="5">
    <source>
        <dbReference type="ARBA" id="ARBA00022747"/>
    </source>
</evidence>
<evidence type="ECO:0000256" key="1">
    <source>
        <dbReference type="ARBA" id="ARBA00011975"/>
    </source>
</evidence>
<dbReference type="GO" id="GO:0003677">
    <property type="term" value="F:DNA binding"/>
    <property type="evidence" value="ECO:0007669"/>
    <property type="project" value="TreeGrafter"/>
</dbReference>
<dbReference type="GO" id="GO:0044027">
    <property type="term" value="P:negative regulation of gene expression via chromosomal CpG island methylation"/>
    <property type="evidence" value="ECO:0007669"/>
    <property type="project" value="TreeGrafter"/>
</dbReference>
<evidence type="ECO:0000313" key="9">
    <source>
        <dbReference type="EMBL" id="AGL90602.1"/>
    </source>
</evidence>
<evidence type="ECO:0000256" key="7">
    <source>
        <dbReference type="SAM" id="Coils"/>
    </source>
</evidence>
<dbReference type="REBASE" id="64892">
    <property type="entry name" value="M.PauSLYORF953P"/>
</dbReference>
<dbReference type="KEGG" id="nzs:SLY_0687"/>
<dbReference type="InterPro" id="IPR029063">
    <property type="entry name" value="SAM-dependent_MTases_sf"/>
</dbReference>
<dbReference type="AlphaFoldDB" id="R4RMK8"/>
<evidence type="ECO:0000256" key="3">
    <source>
        <dbReference type="ARBA" id="ARBA00022679"/>
    </source>
</evidence>
<dbReference type="EMBL" id="CP002548">
    <property type="protein sequence ID" value="AGL90602.1"/>
    <property type="molecule type" value="Genomic_DNA"/>
</dbReference>
<dbReference type="OrthoDB" id="9813719at2"/>
<dbReference type="RefSeq" id="WP_015638065.1">
    <property type="nucleotide sequence ID" value="NC_021236.1"/>
</dbReference>
<dbReference type="PANTHER" id="PTHR10629:SF52">
    <property type="entry name" value="DNA (CYTOSINE-5)-METHYLTRANSFERASE 1"/>
    <property type="match status" value="1"/>
</dbReference>
<sequence length="418" mass="47711">MNKNTIAETFAGAGGSHLGFINNGFVSVYINEFEPNCIQTLKLNFPLLEKKCYIDPRDINDISINKISIINVDVLFGGIVCKGFSLAGQRKPTDKRNYLYLKQLEFVNHLKPTISIIENVPTFLTTKILKKELIPQFEKEIDDIWQEYAQLQAKKGSKRKKNLSHELENKRLLELKKQKNDLLKKLEKQQVLISVFDDIKNKYDKMGYKVYHQVLNSAWYGAATARNRAIIVAVKKEIKKIFTFPKITHFQKDNPLGNINGMSFCDNLLPYTTVEDVFKTIDYNNLDDLDNIPMSHNPKTIKRFGFIPEGKNISHIIDQLPNELKISSFYSRGSATRLSRHKPCGTLVPGHSALPIHPWLNRSITIREAAALSGFPLNYKFYGSHSNRCEQIGNAVPILLSNAIAKKIKKFLKEVKSE</sequence>
<dbReference type="GO" id="GO:0032259">
    <property type="term" value="P:methylation"/>
    <property type="evidence" value="ECO:0007669"/>
    <property type="project" value="UniProtKB-KW"/>
</dbReference>
<keyword evidence="3 6" id="KW-0808">Transferase</keyword>
<dbReference type="GO" id="GO:0003886">
    <property type="term" value="F:DNA (cytosine-5-)-methyltransferase activity"/>
    <property type="evidence" value="ECO:0007669"/>
    <property type="project" value="UniProtKB-EC"/>
</dbReference>
<keyword evidence="4 6" id="KW-0949">S-adenosyl-L-methionine</keyword>
<evidence type="ECO:0000256" key="6">
    <source>
        <dbReference type="PROSITE-ProRule" id="PRU01016"/>
    </source>
</evidence>
<dbReference type="SUPFAM" id="SSF53335">
    <property type="entry name" value="S-adenosyl-L-methionine-dependent methyltransferases"/>
    <property type="match status" value="1"/>
</dbReference>
<evidence type="ECO:0000313" key="8">
    <source>
        <dbReference type="EMBL" id="AGL90550.1"/>
    </source>
</evidence>
<dbReference type="Proteomes" id="UP000013941">
    <property type="component" value="Chromosome"/>
</dbReference>
<dbReference type="HOGENOM" id="CLU_006958_2_2_14"/>
<evidence type="ECO:0000256" key="4">
    <source>
        <dbReference type="ARBA" id="ARBA00022691"/>
    </source>
</evidence>
<accession>R4RMK8</accession>
<keyword evidence="7" id="KW-0175">Coiled coil</keyword>
<dbReference type="PATRIC" id="fig|980422.3.peg.582"/>
<proteinExistence type="inferred from homology"/>
<dbReference type="KEGG" id="nzs:SLY_0953"/>
<keyword evidence="5" id="KW-0680">Restriction system</keyword>
<evidence type="ECO:0000256" key="2">
    <source>
        <dbReference type="ARBA" id="ARBA00022603"/>
    </source>
</evidence>
<dbReference type="GO" id="GO:0009307">
    <property type="term" value="P:DNA restriction-modification system"/>
    <property type="evidence" value="ECO:0007669"/>
    <property type="project" value="UniProtKB-KW"/>
</dbReference>
<dbReference type="Gene3D" id="3.90.120.10">
    <property type="entry name" value="DNA Methylase, subunit A, domain 2"/>
    <property type="match status" value="1"/>
</dbReference>
<keyword evidence="11" id="KW-1185">Reference proteome</keyword>
<name>R4RMK8_PHYAS</name>
<dbReference type="InterPro" id="IPR001525">
    <property type="entry name" value="C5_MeTfrase"/>
</dbReference>